<name>A0A418NRS7_9SPHN</name>
<feature type="compositionally biased region" description="Basic and acidic residues" evidence="1">
    <location>
        <begin position="424"/>
        <end position="441"/>
    </location>
</feature>
<protein>
    <recommendedName>
        <fullName evidence="4">Flagellar hook-length control protein FliK</fullName>
    </recommendedName>
</protein>
<feature type="compositionally biased region" description="Low complexity" evidence="1">
    <location>
        <begin position="249"/>
        <end position="260"/>
    </location>
</feature>
<organism evidence="2 3">
    <name type="scientific">Aurantiacibacter zhengii</name>
    <dbReference type="NCBI Taxonomy" id="2307003"/>
    <lineage>
        <taxon>Bacteria</taxon>
        <taxon>Pseudomonadati</taxon>
        <taxon>Pseudomonadota</taxon>
        <taxon>Alphaproteobacteria</taxon>
        <taxon>Sphingomonadales</taxon>
        <taxon>Erythrobacteraceae</taxon>
        <taxon>Aurantiacibacter</taxon>
    </lineage>
</organism>
<evidence type="ECO:0000313" key="2">
    <source>
        <dbReference type="EMBL" id="RIV85791.1"/>
    </source>
</evidence>
<sequence length="447" mass="45742">MNLFDLVPSSSAGVAAVLSGPAAQGNNPQESGLFGSFADLFAFTLAAPQAAPAVEGEEVANIVDGNGLPEETGKELPVAVAALPFADLPVAQPLDGAPSVSPQDLSPAPAAATAPGKPIAPNSVLSEARSGEARAALPESETVAPPLPRSEVQAAPGKSTAPAELTFAARETVALALRPVSTATASQIRMSESPVTQPAVASDEPQQNRISAEKVARFMPVAQLLRPVTANAPVPASETPAEALPENRPQSIAPAAPSSPVSAPLAQAAVVPSGEIVRPIAPPSQPEPAPALQRHDFGQVVEKLSEARELARPARAEMQVMHREFGTVSMQFDATGSALKVALASAHAGFAPAVQAALAERPVAPPAEAARIEVANHEQAQTGVQSSTSAQSAMAQSDGESAHQQQGRHPETQRAASVQANRGEQAEAAERDAPHRRDIGRDSALFA</sequence>
<reference evidence="2 3" key="1">
    <citation type="submission" date="2018-08" db="EMBL/GenBank/DDBJ databases">
        <title>Erythrobacter zhengii sp.nov., a bacterium isolated from deep-sea sediment.</title>
        <authorList>
            <person name="Fang C."/>
            <person name="Wu Y.-H."/>
            <person name="Sun C."/>
            <person name="Wang H."/>
            <person name="Cheng H."/>
            <person name="Meng F.-X."/>
            <person name="Wang C.-S."/>
            <person name="Xu X.-W."/>
        </authorList>
    </citation>
    <scope>NUCLEOTIDE SEQUENCE [LARGE SCALE GENOMIC DNA]</scope>
    <source>
        <strain evidence="2 3">V18</strain>
    </source>
</reference>
<dbReference type="EMBL" id="QXFL01000004">
    <property type="protein sequence ID" value="RIV85791.1"/>
    <property type="molecule type" value="Genomic_DNA"/>
</dbReference>
<evidence type="ECO:0000256" key="1">
    <source>
        <dbReference type="SAM" id="MobiDB-lite"/>
    </source>
</evidence>
<dbReference type="RefSeq" id="WP_119586982.1">
    <property type="nucleotide sequence ID" value="NZ_CAWODQ010000024.1"/>
</dbReference>
<proteinExistence type="predicted"/>
<keyword evidence="3" id="KW-1185">Reference proteome</keyword>
<dbReference type="OrthoDB" id="7392296at2"/>
<feature type="compositionally biased region" description="Low complexity" evidence="1">
    <location>
        <begin position="385"/>
        <end position="397"/>
    </location>
</feature>
<feature type="compositionally biased region" description="Polar residues" evidence="1">
    <location>
        <begin position="398"/>
        <end position="407"/>
    </location>
</feature>
<comment type="caution">
    <text evidence="2">The sequence shown here is derived from an EMBL/GenBank/DDBJ whole genome shotgun (WGS) entry which is preliminary data.</text>
</comment>
<feature type="region of interest" description="Disordered" evidence="1">
    <location>
        <begin position="183"/>
        <end position="208"/>
    </location>
</feature>
<feature type="compositionally biased region" description="Polar residues" evidence="1">
    <location>
        <begin position="183"/>
        <end position="196"/>
    </location>
</feature>
<accession>A0A418NRS7</accession>
<dbReference type="Proteomes" id="UP000286576">
    <property type="component" value="Unassembled WGS sequence"/>
</dbReference>
<feature type="region of interest" description="Disordered" evidence="1">
    <location>
        <begin position="377"/>
        <end position="447"/>
    </location>
</feature>
<feature type="compositionally biased region" description="Low complexity" evidence="1">
    <location>
        <begin position="107"/>
        <end position="121"/>
    </location>
</feature>
<dbReference type="AlphaFoldDB" id="A0A418NRS7"/>
<feature type="region of interest" description="Disordered" evidence="1">
    <location>
        <begin position="233"/>
        <end position="260"/>
    </location>
</feature>
<evidence type="ECO:0000313" key="3">
    <source>
        <dbReference type="Proteomes" id="UP000286576"/>
    </source>
</evidence>
<feature type="region of interest" description="Disordered" evidence="1">
    <location>
        <begin position="94"/>
        <end position="158"/>
    </location>
</feature>
<gene>
    <name evidence="2" type="ORF">D2V07_10725</name>
</gene>
<evidence type="ECO:0008006" key="4">
    <source>
        <dbReference type="Google" id="ProtNLM"/>
    </source>
</evidence>